<dbReference type="InterPro" id="IPR011701">
    <property type="entry name" value="MFS"/>
</dbReference>
<evidence type="ECO:0000256" key="2">
    <source>
        <dbReference type="ARBA" id="ARBA00022448"/>
    </source>
</evidence>
<dbReference type="PANTHER" id="PTHR43791">
    <property type="entry name" value="PERMEASE-RELATED"/>
    <property type="match status" value="1"/>
</dbReference>
<feature type="transmembrane region" description="Helical" evidence="7">
    <location>
        <begin position="346"/>
        <end position="366"/>
    </location>
</feature>
<feature type="transmembrane region" description="Helical" evidence="7">
    <location>
        <begin position="102"/>
        <end position="118"/>
    </location>
</feature>
<evidence type="ECO:0000256" key="4">
    <source>
        <dbReference type="ARBA" id="ARBA00022989"/>
    </source>
</evidence>
<feature type="transmembrane region" description="Helical" evidence="7">
    <location>
        <begin position="405"/>
        <end position="426"/>
    </location>
</feature>
<dbReference type="AlphaFoldDB" id="A0A136JCJ8"/>
<keyword evidence="5 7" id="KW-0472">Membrane</keyword>
<feature type="transmembrane region" description="Helical" evidence="7">
    <location>
        <begin position="224"/>
        <end position="247"/>
    </location>
</feature>
<feature type="compositionally biased region" description="Low complexity" evidence="6">
    <location>
        <begin position="34"/>
        <end position="44"/>
    </location>
</feature>
<evidence type="ECO:0000256" key="7">
    <source>
        <dbReference type="SAM" id="Phobius"/>
    </source>
</evidence>
<accession>A0A136JCJ8</accession>
<name>A0A136JCJ8_9PEZI</name>
<organism evidence="9 10">
    <name type="scientific">Microdochium bolleyi</name>
    <dbReference type="NCBI Taxonomy" id="196109"/>
    <lineage>
        <taxon>Eukaryota</taxon>
        <taxon>Fungi</taxon>
        <taxon>Dikarya</taxon>
        <taxon>Ascomycota</taxon>
        <taxon>Pezizomycotina</taxon>
        <taxon>Sordariomycetes</taxon>
        <taxon>Xylariomycetidae</taxon>
        <taxon>Xylariales</taxon>
        <taxon>Microdochiaceae</taxon>
        <taxon>Microdochium</taxon>
    </lineage>
</organism>
<proteinExistence type="predicted"/>
<feature type="transmembrane region" description="Helical" evidence="7">
    <location>
        <begin position="373"/>
        <end position="393"/>
    </location>
</feature>
<dbReference type="InterPro" id="IPR036259">
    <property type="entry name" value="MFS_trans_sf"/>
</dbReference>
<gene>
    <name evidence="9" type="ORF">Micbo1qcDRAFT_116039</name>
</gene>
<dbReference type="Gene3D" id="1.20.1250.20">
    <property type="entry name" value="MFS general substrate transporter like domains"/>
    <property type="match status" value="2"/>
</dbReference>
<feature type="transmembrane region" description="Helical" evidence="7">
    <location>
        <begin position="157"/>
        <end position="179"/>
    </location>
</feature>
<keyword evidence="10" id="KW-1185">Reference proteome</keyword>
<feature type="transmembrane region" description="Helical" evidence="7">
    <location>
        <begin position="309"/>
        <end position="334"/>
    </location>
</feature>
<dbReference type="FunFam" id="1.20.1250.20:FF:000068">
    <property type="entry name" value="MFS general substrate transporter"/>
    <property type="match status" value="1"/>
</dbReference>
<evidence type="ECO:0000259" key="8">
    <source>
        <dbReference type="PROSITE" id="PS50850"/>
    </source>
</evidence>
<dbReference type="PROSITE" id="PS50850">
    <property type="entry name" value="MFS"/>
    <property type="match status" value="1"/>
</dbReference>
<dbReference type="InParanoid" id="A0A136JCJ8"/>
<feature type="transmembrane region" description="Helical" evidence="7">
    <location>
        <begin position="191"/>
        <end position="212"/>
    </location>
</feature>
<feature type="region of interest" description="Disordered" evidence="6">
    <location>
        <begin position="15"/>
        <end position="47"/>
    </location>
</feature>
<protein>
    <submittedName>
        <fullName evidence="9">Major facilitator superfamily domain-containing protein</fullName>
    </submittedName>
</protein>
<dbReference type="SUPFAM" id="SSF103473">
    <property type="entry name" value="MFS general substrate transporter"/>
    <property type="match status" value="1"/>
</dbReference>
<evidence type="ECO:0000313" key="9">
    <source>
        <dbReference type="EMBL" id="KXJ94864.1"/>
    </source>
</evidence>
<dbReference type="PANTHER" id="PTHR43791:SF52">
    <property type="entry name" value="TRANSPORTER, PUTATIVE (AFU_ORTHOLOGUE AFUA_1G11820)-RELATED"/>
    <property type="match status" value="1"/>
</dbReference>
<dbReference type="GO" id="GO:0022857">
    <property type="term" value="F:transmembrane transporter activity"/>
    <property type="evidence" value="ECO:0007669"/>
    <property type="project" value="InterPro"/>
</dbReference>
<feature type="transmembrane region" description="Helical" evidence="7">
    <location>
        <begin position="130"/>
        <end position="151"/>
    </location>
</feature>
<feature type="domain" description="Major facilitator superfamily (MFS) profile" evidence="8">
    <location>
        <begin position="65"/>
        <end position="498"/>
    </location>
</feature>
<dbReference type="InterPro" id="IPR020846">
    <property type="entry name" value="MFS_dom"/>
</dbReference>
<dbReference type="GO" id="GO:0016020">
    <property type="term" value="C:membrane"/>
    <property type="evidence" value="ECO:0007669"/>
    <property type="project" value="UniProtKB-SubCell"/>
</dbReference>
<comment type="subcellular location">
    <subcellularLocation>
        <location evidence="1">Membrane</location>
        <topology evidence="1">Multi-pass membrane protein</topology>
    </subcellularLocation>
</comment>
<dbReference type="Pfam" id="PF07690">
    <property type="entry name" value="MFS_1"/>
    <property type="match status" value="1"/>
</dbReference>
<evidence type="ECO:0000256" key="1">
    <source>
        <dbReference type="ARBA" id="ARBA00004141"/>
    </source>
</evidence>
<dbReference type="FunFam" id="1.20.1250.20:FF:000034">
    <property type="entry name" value="MFS general substrate transporter"/>
    <property type="match status" value="1"/>
</dbReference>
<evidence type="ECO:0000256" key="6">
    <source>
        <dbReference type="SAM" id="MobiDB-lite"/>
    </source>
</evidence>
<feature type="transmembrane region" description="Helical" evidence="7">
    <location>
        <begin position="438"/>
        <end position="459"/>
    </location>
</feature>
<dbReference type="Proteomes" id="UP000070501">
    <property type="component" value="Unassembled WGS sequence"/>
</dbReference>
<sequence>MAPLHPLIALSPEGSLETDETKTLPLSKKRPSADSSLPSSLSSDSHPHIDPEAEHRLLRKIDLHVYPILFVIYMLSFLDRINISNARIQGLTEDLNMHGNDFNIALFVYFVPYILLEIPSNMIFRRFRPAVYLSTLMFCWGLVNMCMGFVTSYKALVALRFLLGVFEAGVMPGIVYLTSMYYKRHEFQTRMSLFFCSTLVGGAFGGLLAYAISKLGGTAGLAAWQWIFILEGLATVLVAMAAVSLVVDWPEECRFLNADELTMLKQRMDDDGPSPHVTTSASAPASQGSTRMDALSAFTVRLILRDWKIWLASVAYMGIGTTGYALTFFMPSILLEFGWTAELAQVYTIPVYAASAVAMVGVAIMSDRLGHRYGFILAGALVTTTGFAILLSQGGGVALSRGFKYFAVFLVAMGGYTGTPMCLAWLSNNVSGQWKRAASSGIQVTIGNLAGIVSANIFLQNESPTYRTGYGTALGMTWIGILAATALVVGLLLENKARSRGERDHRLEDRTEEELQNMGDWHPSFRFTL</sequence>
<keyword evidence="4 7" id="KW-1133">Transmembrane helix</keyword>
<evidence type="ECO:0000256" key="3">
    <source>
        <dbReference type="ARBA" id="ARBA00022692"/>
    </source>
</evidence>
<evidence type="ECO:0000313" key="10">
    <source>
        <dbReference type="Proteomes" id="UP000070501"/>
    </source>
</evidence>
<dbReference type="FunCoup" id="A0A136JCJ8">
    <property type="interactions" value="153"/>
</dbReference>
<feature type="transmembrane region" description="Helical" evidence="7">
    <location>
        <begin position="471"/>
        <end position="493"/>
    </location>
</feature>
<evidence type="ECO:0000256" key="5">
    <source>
        <dbReference type="ARBA" id="ARBA00023136"/>
    </source>
</evidence>
<dbReference type="EMBL" id="KQ964247">
    <property type="protein sequence ID" value="KXJ94864.1"/>
    <property type="molecule type" value="Genomic_DNA"/>
</dbReference>
<keyword evidence="2" id="KW-0813">Transport</keyword>
<keyword evidence="3 7" id="KW-0812">Transmembrane</keyword>
<feature type="transmembrane region" description="Helical" evidence="7">
    <location>
        <begin position="63"/>
        <end position="82"/>
    </location>
</feature>
<dbReference type="OrthoDB" id="19923at2759"/>
<reference evidence="10" key="1">
    <citation type="submission" date="2016-02" db="EMBL/GenBank/DDBJ databases">
        <title>Draft genome sequence of Microdochium bolleyi, a fungal endophyte of beachgrass.</title>
        <authorList>
            <consortium name="DOE Joint Genome Institute"/>
            <person name="David A.S."/>
            <person name="May G."/>
            <person name="Haridas S."/>
            <person name="Lim J."/>
            <person name="Wang M."/>
            <person name="Labutti K."/>
            <person name="Lipzen A."/>
            <person name="Barry K."/>
            <person name="Grigoriev I.V."/>
        </authorList>
    </citation>
    <scope>NUCLEOTIDE SEQUENCE [LARGE SCALE GENOMIC DNA]</scope>
    <source>
        <strain evidence="10">J235TASD1</strain>
    </source>
</reference>